<sequence>MATNSTVQEDYEGIDDELISIDHHFTPIHSPAVRNLSTTQIIDPSSLNHFSQQHAQRQQAFNLAVQRRENRLVQNEMEINNNDSSYPNANQYDIFSFEDSSDDDVFLDDNDDGNHQLEWMMEREWHQPMRPNCSMALMYDDQENDDDIRNDNNGEYQVQIGHIEREPNLSFTSSSTSRCSSTPIPIPGAGMNGRHRYRSPQSMENGNDDDNTNDFPDGTSASRFMAEQNEQEFSLPDGRRMPYFHRMAPRLNSNVSDSLLDDDNNDEDNLSLSIVNNANNRTHQFGSRFQLSLSMIQGYRDQSDCHTPPPSNAIQMPSGFSFRFGRHSPSHALINSHNRCNSHWYQSTINEMYANQTLYGSRRLFTPLPEIQEANDDDDGENDERKFNCLTFTISIYMLTIFLDQTSIHFLSM</sequence>
<dbReference type="Proteomes" id="UP000194236">
    <property type="component" value="Unassembled WGS sequence"/>
</dbReference>
<dbReference type="AlphaFoldDB" id="A0A1Y3AXN9"/>
<organism evidence="2 3">
    <name type="scientific">Euroglyphus maynei</name>
    <name type="common">Mayne's house dust mite</name>
    <dbReference type="NCBI Taxonomy" id="6958"/>
    <lineage>
        <taxon>Eukaryota</taxon>
        <taxon>Metazoa</taxon>
        <taxon>Ecdysozoa</taxon>
        <taxon>Arthropoda</taxon>
        <taxon>Chelicerata</taxon>
        <taxon>Arachnida</taxon>
        <taxon>Acari</taxon>
        <taxon>Acariformes</taxon>
        <taxon>Sarcoptiformes</taxon>
        <taxon>Astigmata</taxon>
        <taxon>Psoroptidia</taxon>
        <taxon>Analgoidea</taxon>
        <taxon>Pyroglyphidae</taxon>
        <taxon>Pyroglyphinae</taxon>
        <taxon>Euroglyphus</taxon>
    </lineage>
</organism>
<gene>
    <name evidence="2" type="ORF">BLA29_003802</name>
</gene>
<name>A0A1Y3AXN9_EURMA</name>
<comment type="caution">
    <text evidence="2">The sequence shown here is derived from an EMBL/GenBank/DDBJ whole genome shotgun (WGS) entry which is preliminary data.</text>
</comment>
<evidence type="ECO:0000256" key="1">
    <source>
        <dbReference type="SAM" id="MobiDB-lite"/>
    </source>
</evidence>
<evidence type="ECO:0000313" key="3">
    <source>
        <dbReference type="Proteomes" id="UP000194236"/>
    </source>
</evidence>
<dbReference type="OrthoDB" id="6515904at2759"/>
<dbReference type="EMBL" id="MUJZ01052398">
    <property type="protein sequence ID" value="OTF73262.1"/>
    <property type="molecule type" value="Genomic_DNA"/>
</dbReference>
<protein>
    <submittedName>
        <fullName evidence="2">Uncharacterized protein</fullName>
    </submittedName>
</protein>
<feature type="region of interest" description="Disordered" evidence="1">
    <location>
        <begin position="169"/>
        <end position="220"/>
    </location>
</feature>
<evidence type="ECO:0000313" key="2">
    <source>
        <dbReference type="EMBL" id="OTF73262.1"/>
    </source>
</evidence>
<feature type="compositionally biased region" description="Low complexity" evidence="1">
    <location>
        <begin position="170"/>
        <end position="182"/>
    </location>
</feature>
<keyword evidence="3" id="KW-1185">Reference proteome</keyword>
<accession>A0A1Y3AXN9</accession>
<proteinExistence type="predicted"/>
<reference evidence="2 3" key="1">
    <citation type="submission" date="2017-03" db="EMBL/GenBank/DDBJ databases">
        <title>Genome Survey of Euroglyphus maynei.</title>
        <authorList>
            <person name="Arlian L.G."/>
            <person name="Morgan M.S."/>
            <person name="Rider S.D."/>
        </authorList>
    </citation>
    <scope>NUCLEOTIDE SEQUENCE [LARGE SCALE GENOMIC DNA]</scope>
    <source>
        <strain evidence="2">Arlian Lab</strain>
        <tissue evidence="2">Whole body</tissue>
    </source>
</reference>